<protein>
    <submittedName>
        <fullName evidence="1">Uncharacterized protein</fullName>
    </submittedName>
</protein>
<proteinExistence type="predicted"/>
<keyword evidence="2" id="KW-1185">Reference proteome</keyword>
<dbReference type="Proteomes" id="UP000199337">
    <property type="component" value="Unassembled WGS sequence"/>
</dbReference>
<organism evidence="1 2">
    <name type="scientific">Desulfotruncus arcticus DSM 17038</name>
    <dbReference type="NCBI Taxonomy" id="1121424"/>
    <lineage>
        <taxon>Bacteria</taxon>
        <taxon>Bacillati</taxon>
        <taxon>Bacillota</taxon>
        <taxon>Clostridia</taxon>
        <taxon>Eubacteriales</taxon>
        <taxon>Desulfallaceae</taxon>
        <taxon>Desulfotruncus</taxon>
    </lineage>
</organism>
<gene>
    <name evidence="1" type="ORF">SAMN05660649_04477</name>
</gene>
<dbReference type="EMBL" id="FOOX01000021">
    <property type="protein sequence ID" value="SFH25969.1"/>
    <property type="molecule type" value="Genomic_DNA"/>
</dbReference>
<accession>A0A1I2YKT9</accession>
<evidence type="ECO:0000313" key="2">
    <source>
        <dbReference type="Proteomes" id="UP000199337"/>
    </source>
</evidence>
<sequence length="252" mass="28689">MHRVTRYHHILELHKNQWFSVYLFILLKNSFRRPPSAVARIHSQNQQGLLTFISEKALVFHAFWRRVRDSNPGDRSSQPTRFRVEGGLSKIIYYCQNSSLCSGITLTNSIKKISYIITIKGHFLYFMIRVHKTLQQKLPVRQVYAPGNQADYMPPTRQRPAIFRLCAPAGIISGSLHPLFAEVPVRPYAYFPDAPNFFLPMVSGIHCTGRTIPGYHPGCLQGGYVKNSGQKIRNITICAAPKTLPSITVHNK</sequence>
<name>A0A1I2YKT9_9FIRM</name>
<evidence type="ECO:0000313" key="1">
    <source>
        <dbReference type="EMBL" id="SFH25969.1"/>
    </source>
</evidence>
<dbReference type="AlphaFoldDB" id="A0A1I2YKT9"/>
<reference evidence="2" key="1">
    <citation type="submission" date="2016-10" db="EMBL/GenBank/DDBJ databases">
        <authorList>
            <person name="Varghese N."/>
            <person name="Submissions S."/>
        </authorList>
    </citation>
    <scope>NUCLEOTIDE SEQUENCE [LARGE SCALE GENOMIC DNA]</scope>
    <source>
        <strain evidence="2">DSM 17038</strain>
    </source>
</reference>